<organism evidence="5 6">
    <name type="scientific">Bionectria ochroleuca</name>
    <name type="common">Gliocladium roseum</name>
    <dbReference type="NCBI Taxonomy" id="29856"/>
    <lineage>
        <taxon>Eukaryota</taxon>
        <taxon>Fungi</taxon>
        <taxon>Dikarya</taxon>
        <taxon>Ascomycota</taxon>
        <taxon>Pezizomycotina</taxon>
        <taxon>Sordariomycetes</taxon>
        <taxon>Hypocreomycetidae</taxon>
        <taxon>Hypocreales</taxon>
        <taxon>Bionectriaceae</taxon>
        <taxon>Clonostachys</taxon>
    </lineage>
</organism>
<feature type="compositionally biased region" description="Polar residues" evidence="4">
    <location>
        <begin position="1"/>
        <end position="17"/>
    </location>
</feature>
<feature type="region of interest" description="Disordered" evidence="4">
    <location>
        <begin position="1"/>
        <end position="23"/>
    </location>
</feature>
<dbReference type="EMBL" id="JADCTT010000014">
    <property type="protein sequence ID" value="KAF9744572.1"/>
    <property type="molecule type" value="Genomic_DNA"/>
</dbReference>
<dbReference type="Pfam" id="PF12796">
    <property type="entry name" value="Ank_2"/>
    <property type="match status" value="6"/>
</dbReference>
<comment type="caution">
    <text evidence="5">The sequence shown here is derived from an EMBL/GenBank/DDBJ whole genome shotgun (WGS) entry which is preliminary data.</text>
</comment>
<dbReference type="Proteomes" id="UP000616885">
    <property type="component" value="Unassembled WGS sequence"/>
</dbReference>
<evidence type="ECO:0000256" key="1">
    <source>
        <dbReference type="ARBA" id="ARBA00022737"/>
    </source>
</evidence>
<evidence type="ECO:0000256" key="3">
    <source>
        <dbReference type="PROSITE-ProRule" id="PRU00023"/>
    </source>
</evidence>
<dbReference type="PANTHER" id="PTHR24198">
    <property type="entry name" value="ANKYRIN REPEAT AND PROTEIN KINASE DOMAIN-CONTAINING PROTEIN"/>
    <property type="match status" value="1"/>
</dbReference>
<evidence type="ECO:0000256" key="4">
    <source>
        <dbReference type="SAM" id="MobiDB-lite"/>
    </source>
</evidence>
<dbReference type="PRINTS" id="PR01415">
    <property type="entry name" value="ANKYRIN"/>
</dbReference>
<dbReference type="PANTHER" id="PTHR24198:SF165">
    <property type="entry name" value="ANKYRIN REPEAT-CONTAINING PROTEIN-RELATED"/>
    <property type="match status" value="1"/>
</dbReference>
<feature type="repeat" description="ANK" evidence="3">
    <location>
        <begin position="160"/>
        <end position="184"/>
    </location>
</feature>
<sequence length="507" mass="53824">MVSTPPSIESSDATSASHAGRPPLTRAVRLGNLELVRHFLDEDPAAQGTGNWPLSLAANLSRSDIVKLLLDRGANIHRRDPTLGDAIEAATLAQHPATMRVLCEAGVRLDYVYSGGDTILHLIVRPASGEALFRAICIGDIEMVALLLDLGAAREVSLPYGNMPLILAARNGEVAILRLLLDHGWAALAIEHGSIVLHAVVGYGKLEAVRLLLEMGISAEGHANGTTALHLAALGGHVNIAELLLANGADLEVGDDQRQTTPLCTAVMARQDLMVKYLLWKGANPAAQTPNGACPLSLAAFGGRVDMAELMLEHGLDGEGMADERVRLFHQAAVLGHIHLIELLLDSGVDVDHFHYPGCSALHIAIEQGHIELAWLLLDRGLILRLGIDYSNKGADPGDVNAYGMTPLHFTVENNSPSCIRLLFEYSADLSTVSSIQSTPLTDAILSNHKEAVKALIECGADPNIAQLRSPSLVLATGQASMVELLIDLGADVSFLDPANSPAYCCA</sequence>
<protein>
    <submittedName>
        <fullName evidence="5">Uncharacterized protein</fullName>
    </submittedName>
</protein>
<dbReference type="PROSITE" id="PS50297">
    <property type="entry name" value="ANK_REP_REGION"/>
    <property type="match status" value="6"/>
</dbReference>
<feature type="repeat" description="ANK" evidence="3">
    <location>
        <begin position="436"/>
        <end position="468"/>
    </location>
</feature>
<keyword evidence="1" id="KW-0677">Repeat</keyword>
<dbReference type="PROSITE" id="PS50088">
    <property type="entry name" value="ANK_REPEAT"/>
    <property type="match status" value="9"/>
</dbReference>
<dbReference type="InterPro" id="IPR002110">
    <property type="entry name" value="Ankyrin_rpt"/>
</dbReference>
<accession>A0A8H7K645</accession>
<feature type="repeat" description="ANK" evidence="3">
    <location>
        <begin position="291"/>
        <end position="317"/>
    </location>
</feature>
<dbReference type="AlphaFoldDB" id="A0A8H7K645"/>
<evidence type="ECO:0000256" key="2">
    <source>
        <dbReference type="ARBA" id="ARBA00023043"/>
    </source>
</evidence>
<feature type="repeat" description="ANK" evidence="3">
    <location>
        <begin position="403"/>
        <end position="435"/>
    </location>
</feature>
<feature type="repeat" description="ANK" evidence="3">
    <location>
        <begin position="357"/>
        <end position="381"/>
    </location>
</feature>
<keyword evidence="2 3" id="KW-0040">ANK repeat</keyword>
<reference evidence="5" key="1">
    <citation type="submission" date="2020-10" db="EMBL/GenBank/DDBJ databases">
        <title>High-Quality Genome Resource of Clonostachys rosea strain S41 by Oxford Nanopore Long-Read Sequencing.</title>
        <authorList>
            <person name="Wang H."/>
        </authorList>
    </citation>
    <scope>NUCLEOTIDE SEQUENCE</scope>
    <source>
        <strain evidence="5">S41</strain>
    </source>
</reference>
<feature type="repeat" description="ANK" evidence="3">
    <location>
        <begin position="324"/>
        <end position="356"/>
    </location>
</feature>
<feature type="repeat" description="ANK" evidence="3">
    <location>
        <begin position="49"/>
        <end position="81"/>
    </location>
</feature>
<dbReference type="InterPro" id="IPR036770">
    <property type="entry name" value="Ankyrin_rpt-contain_sf"/>
</dbReference>
<evidence type="ECO:0000313" key="5">
    <source>
        <dbReference type="EMBL" id="KAF9744572.1"/>
    </source>
</evidence>
<feature type="repeat" description="ANK" evidence="3">
    <location>
        <begin position="192"/>
        <end position="224"/>
    </location>
</feature>
<evidence type="ECO:0000313" key="6">
    <source>
        <dbReference type="Proteomes" id="UP000616885"/>
    </source>
</evidence>
<dbReference type="Gene3D" id="1.25.40.20">
    <property type="entry name" value="Ankyrin repeat-containing domain"/>
    <property type="match status" value="3"/>
</dbReference>
<proteinExistence type="predicted"/>
<dbReference type="SUPFAM" id="SSF48403">
    <property type="entry name" value="Ankyrin repeat"/>
    <property type="match status" value="2"/>
</dbReference>
<gene>
    <name evidence="5" type="ORF">IM811_005353</name>
</gene>
<feature type="repeat" description="ANK" evidence="3">
    <location>
        <begin position="224"/>
        <end position="256"/>
    </location>
</feature>
<dbReference type="SMART" id="SM00248">
    <property type="entry name" value="ANK"/>
    <property type="match status" value="13"/>
</dbReference>
<name>A0A8H7K645_BIOOC</name>